<dbReference type="Gene3D" id="3.80.10.10">
    <property type="entry name" value="Ribonuclease Inhibitor"/>
    <property type="match status" value="1"/>
</dbReference>
<organism evidence="2 3">
    <name type="scientific">Steccherinum ochraceum</name>
    <dbReference type="NCBI Taxonomy" id="92696"/>
    <lineage>
        <taxon>Eukaryota</taxon>
        <taxon>Fungi</taxon>
        <taxon>Dikarya</taxon>
        <taxon>Basidiomycota</taxon>
        <taxon>Agaricomycotina</taxon>
        <taxon>Agaricomycetes</taxon>
        <taxon>Polyporales</taxon>
        <taxon>Steccherinaceae</taxon>
        <taxon>Steccherinum</taxon>
    </lineage>
</organism>
<proteinExistence type="predicted"/>
<feature type="region of interest" description="Disordered" evidence="1">
    <location>
        <begin position="1"/>
        <end position="23"/>
    </location>
</feature>
<keyword evidence="3" id="KW-1185">Reference proteome</keyword>
<dbReference type="EMBL" id="RWJN01000026">
    <property type="protein sequence ID" value="TCD70155.1"/>
    <property type="molecule type" value="Genomic_DNA"/>
</dbReference>
<protein>
    <submittedName>
        <fullName evidence="2">Uncharacterized protein</fullName>
    </submittedName>
</protein>
<dbReference type="Gene3D" id="1.20.1280.50">
    <property type="match status" value="1"/>
</dbReference>
<dbReference type="AlphaFoldDB" id="A0A4R0RUB9"/>
<dbReference type="STRING" id="92696.A0A4R0RUB9"/>
<dbReference type="OrthoDB" id="3181669at2759"/>
<gene>
    <name evidence="2" type="ORF">EIP91_004625</name>
</gene>
<evidence type="ECO:0000313" key="2">
    <source>
        <dbReference type="EMBL" id="TCD70155.1"/>
    </source>
</evidence>
<evidence type="ECO:0000256" key="1">
    <source>
        <dbReference type="SAM" id="MobiDB-lite"/>
    </source>
</evidence>
<reference evidence="2 3" key="1">
    <citation type="submission" date="2018-11" db="EMBL/GenBank/DDBJ databases">
        <title>Genome assembly of Steccherinum ochraceum LE-BIN_3174, the white-rot fungus of the Steccherinaceae family (The Residual Polyporoid clade, Polyporales, Basidiomycota).</title>
        <authorList>
            <person name="Fedorova T.V."/>
            <person name="Glazunova O.A."/>
            <person name="Landesman E.O."/>
            <person name="Moiseenko K.V."/>
            <person name="Psurtseva N.V."/>
            <person name="Savinova O.S."/>
            <person name="Shakhova N.V."/>
            <person name="Tyazhelova T.V."/>
            <person name="Vasina D.V."/>
        </authorList>
    </citation>
    <scope>NUCLEOTIDE SEQUENCE [LARGE SCALE GENOMIC DNA]</scope>
    <source>
        <strain evidence="2 3">LE-BIN_3174</strain>
    </source>
</reference>
<dbReference type="InterPro" id="IPR032675">
    <property type="entry name" value="LRR_dom_sf"/>
</dbReference>
<accession>A0A4R0RUB9</accession>
<comment type="caution">
    <text evidence="2">The sequence shown here is derived from an EMBL/GenBank/DDBJ whole genome shotgun (WGS) entry which is preliminary data.</text>
</comment>
<dbReference type="Proteomes" id="UP000292702">
    <property type="component" value="Unassembled WGS sequence"/>
</dbReference>
<sequence>MSKCLLATATTGPADVPASPLHKDGRATEDLQAAALATAPAVTPSCQHHDVIVLLKIHLNALLPISRLPNEILAEMFLHYKAAMRLHHRRPGARAGADALAWLAITHVCHHWRGLALDTPELWTSFSVGGRDDETDFVSSMLARSKHMPLSVQASLYKDSNHTSLETVLHDLHRIDSLDLELAPQIQDQLRDAVPAVAPLLQSLTISTTERGSSMVGPMPTLFDHCEFPALRELEVTGFRLSWTSGFLAPSLTALKVTCWGRYSAPWTPMLEAISRMPMLEHIELSGSVTLASPADHYSPNPPRTPVTLAHLRYLSLTSGNISITHVFDSLLIPASCQVSLCLRACDVAGSASLAPVRDAVLSKLSGRTTIGPVKPFKTFSVWKELPTTVVVALWRAVVPAHQLNYANPHLPRPDLRLSIMLFPSTAEDVLGMCSHLPLREVEVVSVAHAHCDMPAYAWDMLFSFVPKVTAVRLYDLDDPVQDIHGMLTAAYPSSSSTLLVGSGAPIEYLAPRLRELTLDSVRFREAFDPEDDMLLSELTVALNARRAAHVAVDRVCIVDCKNMGGRDVEKLRGAALVEVLWDGVERVEEFPGFNFLHGMGGPGSVAGPLPGHPGLGARVGGGGGGGLPRAEPCSWF</sequence>
<dbReference type="SUPFAM" id="SSF52047">
    <property type="entry name" value="RNI-like"/>
    <property type="match status" value="1"/>
</dbReference>
<name>A0A4R0RUB9_9APHY</name>
<evidence type="ECO:0000313" key="3">
    <source>
        <dbReference type="Proteomes" id="UP000292702"/>
    </source>
</evidence>